<keyword evidence="2" id="KW-1185">Reference proteome</keyword>
<evidence type="ECO:0000313" key="2">
    <source>
        <dbReference type="Proteomes" id="UP000217790"/>
    </source>
</evidence>
<dbReference type="STRING" id="47427.A0A2H3CS88"/>
<dbReference type="EMBL" id="KZ293687">
    <property type="protein sequence ID" value="PBK85929.1"/>
    <property type="molecule type" value="Genomic_DNA"/>
</dbReference>
<gene>
    <name evidence="1" type="ORF">ARMGADRAFT_1035921</name>
</gene>
<organism evidence="1 2">
    <name type="scientific">Armillaria gallica</name>
    <name type="common">Bulbous honey fungus</name>
    <name type="synonym">Armillaria bulbosa</name>
    <dbReference type="NCBI Taxonomy" id="47427"/>
    <lineage>
        <taxon>Eukaryota</taxon>
        <taxon>Fungi</taxon>
        <taxon>Dikarya</taxon>
        <taxon>Basidiomycota</taxon>
        <taxon>Agaricomycotina</taxon>
        <taxon>Agaricomycetes</taxon>
        <taxon>Agaricomycetidae</taxon>
        <taxon>Agaricales</taxon>
        <taxon>Marasmiineae</taxon>
        <taxon>Physalacriaceae</taxon>
        <taxon>Armillaria</taxon>
    </lineage>
</organism>
<dbReference type="Proteomes" id="UP000217790">
    <property type="component" value="Unassembled WGS sequence"/>
</dbReference>
<name>A0A2H3CS88_ARMGA</name>
<proteinExistence type="predicted"/>
<sequence length="154" mass="18402">MSNKQEVVKFDLNNQGVIIYTGSRRKRSPNYRSMSKGEQVVFFHAEAERDWWLEQWELKSAEFLWCIQGFEQYTVTWAQLALMNHGQPGYEAYAQEKVHMYSKLAERGQREFENLGYKGALDWEDSQTLHEFIIAQWAKYKENKRHERGLDVEQ</sequence>
<accession>A0A2H3CS88</accession>
<reference evidence="2" key="1">
    <citation type="journal article" date="2017" name="Nat. Ecol. Evol.">
        <title>Genome expansion and lineage-specific genetic innovations in the forest pathogenic fungi Armillaria.</title>
        <authorList>
            <person name="Sipos G."/>
            <person name="Prasanna A.N."/>
            <person name="Walter M.C."/>
            <person name="O'Connor E."/>
            <person name="Balint B."/>
            <person name="Krizsan K."/>
            <person name="Kiss B."/>
            <person name="Hess J."/>
            <person name="Varga T."/>
            <person name="Slot J."/>
            <person name="Riley R."/>
            <person name="Boka B."/>
            <person name="Rigling D."/>
            <person name="Barry K."/>
            <person name="Lee J."/>
            <person name="Mihaltcheva S."/>
            <person name="LaButti K."/>
            <person name="Lipzen A."/>
            <person name="Waldron R."/>
            <person name="Moloney N.M."/>
            <person name="Sperisen C."/>
            <person name="Kredics L."/>
            <person name="Vagvoelgyi C."/>
            <person name="Patrignani A."/>
            <person name="Fitzpatrick D."/>
            <person name="Nagy I."/>
            <person name="Doyle S."/>
            <person name="Anderson J.B."/>
            <person name="Grigoriev I.V."/>
            <person name="Gueldener U."/>
            <person name="Muensterkoetter M."/>
            <person name="Nagy L.G."/>
        </authorList>
    </citation>
    <scope>NUCLEOTIDE SEQUENCE [LARGE SCALE GENOMIC DNA]</scope>
    <source>
        <strain evidence="2">Ar21-2</strain>
    </source>
</reference>
<evidence type="ECO:0000313" key="1">
    <source>
        <dbReference type="EMBL" id="PBK85929.1"/>
    </source>
</evidence>
<dbReference type="OMA" id="QWELKSA"/>
<dbReference type="OrthoDB" id="3053737at2759"/>
<dbReference type="AlphaFoldDB" id="A0A2H3CS88"/>
<dbReference type="InParanoid" id="A0A2H3CS88"/>
<protein>
    <submittedName>
        <fullName evidence="1">Uncharacterized protein</fullName>
    </submittedName>
</protein>